<evidence type="ECO:0000313" key="1">
    <source>
        <dbReference type="EMBL" id="WEK38195.1"/>
    </source>
</evidence>
<dbReference type="AlphaFoldDB" id="A0AAJ6BHY3"/>
<protein>
    <submittedName>
        <fullName evidence="1">Uncharacterized protein</fullName>
    </submittedName>
</protein>
<evidence type="ECO:0000313" key="2">
    <source>
        <dbReference type="Proteomes" id="UP001220610"/>
    </source>
</evidence>
<gene>
    <name evidence="1" type="ORF">P0Y53_11875</name>
</gene>
<name>A0AAJ6BHY3_9BACT</name>
<reference evidence="1" key="1">
    <citation type="submission" date="2023-03" db="EMBL/GenBank/DDBJ databases">
        <title>Andean soil-derived lignocellulolytic bacterial consortium as a source of novel taxa and putative plastic-active enzymes.</title>
        <authorList>
            <person name="Diaz-Garcia L."/>
            <person name="Chuvochina M."/>
            <person name="Feuerriegel G."/>
            <person name="Bunk B."/>
            <person name="Sproer C."/>
            <person name="Streit W.R."/>
            <person name="Rodriguez L.M."/>
            <person name="Overmann J."/>
            <person name="Jimenez D.J."/>
        </authorList>
    </citation>
    <scope>NUCLEOTIDE SEQUENCE</scope>
    <source>
        <strain evidence="1">MAG 7</strain>
    </source>
</reference>
<dbReference type="PROSITE" id="PS51257">
    <property type="entry name" value="PROKAR_LIPOPROTEIN"/>
    <property type="match status" value="1"/>
</dbReference>
<dbReference type="Proteomes" id="UP001220610">
    <property type="component" value="Chromosome"/>
</dbReference>
<organism evidence="1 2">
    <name type="scientific">Candidatus Pseudobacter hemicellulosilyticus</name>
    <dbReference type="NCBI Taxonomy" id="3121375"/>
    <lineage>
        <taxon>Bacteria</taxon>
        <taxon>Pseudomonadati</taxon>
        <taxon>Bacteroidota</taxon>
        <taxon>Chitinophagia</taxon>
        <taxon>Chitinophagales</taxon>
        <taxon>Chitinophagaceae</taxon>
        <taxon>Pseudobacter</taxon>
    </lineage>
</organism>
<proteinExistence type="predicted"/>
<accession>A0AAJ6BHY3</accession>
<sequence>MRRLTYYSVLAILIGFVLSCGKDKLETKPSLKLKGTSGNHVAQGQQFFIIYFDYADKEGDIDSLWVKKIRHNERQITTIRDSFWITLPSLQVPKSEGEMEIRLNEEEYVAAVSPNGEPDSLTFKFVLKDKAGNTSDTVNLPDIIIDRGQ</sequence>
<dbReference type="EMBL" id="CP119311">
    <property type="protein sequence ID" value="WEK38195.1"/>
    <property type="molecule type" value="Genomic_DNA"/>
</dbReference>